<dbReference type="KEGG" id="eaj:Q3M24_12630"/>
<name>A0AAU8LNW2_9BACT</name>
<dbReference type="AlphaFoldDB" id="A0AAU8LNW2"/>
<dbReference type="EMBL" id="CP159373">
    <property type="protein sequence ID" value="XCN71160.1"/>
    <property type="molecule type" value="Genomic_DNA"/>
</dbReference>
<accession>A0AAU8LNW2</accession>
<organism evidence="1">
    <name type="scientific">Candidatus Electrothrix aestuarii</name>
    <dbReference type="NCBI Taxonomy" id="3062594"/>
    <lineage>
        <taxon>Bacteria</taxon>
        <taxon>Pseudomonadati</taxon>
        <taxon>Thermodesulfobacteriota</taxon>
        <taxon>Desulfobulbia</taxon>
        <taxon>Desulfobulbales</taxon>
        <taxon>Desulfobulbaceae</taxon>
        <taxon>Candidatus Electrothrix</taxon>
    </lineage>
</organism>
<evidence type="ECO:0000313" key="1">
    <source>
        <dbReference type="EMBL" id="XCN71160.1"/>
    </source>
</evidence>
<evidence type="ECO:0008006" key="2">
    <source>
        <dbReference type="Google" id="ProtNLM"/>
    </source>
</evidence>
<sequence length="91" mass="10691">METSIVWTEYMKYRLSLRGYDPAVIEEILRYSSERYADTQTERMIAVGQHDNLLVMVPYEIRGNEIIPVTVHATDKKQITARLRSGRFRNV</sequence>
<proteinExistence type="predicted"/>
<reference evidence="1" key="2">
    <citation type="submission" date="2024-06" db="EMBL/GenBank/DDBJ databases">
        <authorList>
            <person name="Plum-Jensen L.E."/>
            <person name="Schramm A."/>
            <person name="Marshall I.P.G."/>
        </authorList>
    </citation>
    <scope>NUCLEOTIDE SEQUENCE</scope>
    <source>
        <strain evidence="1">Rat1</strain>
    </source>
</reference>
<gene>
    <name evidence="1" type="ORF">Q3M24_12630</name>
</gene>
<protein>
    <recommendedName>
        <fullName evidence="2">DUF4258 domain-containing protein</fullName>
    </recommendedName>
</protein>
<reference evidence="1" key="1">
    <citation type="journal article" date="2024" name="Syst. Appl. Microbiol.">
        <title>First single-strain enrichments of Electrothrix cable bacteria, description of E. aestuarii sp. nov. and E. rattekaaiensis sp. nov., and proposal of a cable bacteria taxonomy following the rules of the SeqCode.</title>
        <authorList>
            <person name="Plum-Jensen L.E."/>
            <person name="Schramm A."/>
            <person name="Marshall I.P.G."/>
        </authorList>
    </citation>
    <scope>NUCLEOTIDE SEQUENCE</scope>
    <source>
        <strain evidence="1">Rat1</strain>
    </source>
</reference>